<evidence type="ECO:0000256" key="1">
    <source>
        <dbReference type="SAM" id="Phobius"/>
    </source>
</evidence>
<name>A0A7Y0DTD4_9GAMM</name>
<feature type="transmembrane region" description="Helical" evidence="1">
    <location>
        <begin position="359"/>
        <end position="377"/>
    </location>
</feature>
<keyword evidence="1" id="KW-0812">Transmembrane</keyword>
<dbReference type="EMBL" id="JABBMT010000015">
    <property type="protein sequence ID" value="NMM41327.1"/>
    <property type="molecule type" value="Genomic_DNA"/>
</dbReference>
<evidence type="ECO:0000313" key="4">
    <source>
        <dbReference type="Proteomes" id="UP000570493"/>
    </source>
</evidence>
<dbReference type="AlphaFoldDB" id="A0A7Y0DTD4"/>
<dbReference type="Pfam" id="PF01433">
    <property type="entry name" value="Peptidase_M1"/>
    <property type="match status" value="1"/>
</dbReference>
<dbReference type="RefSeq" id="WP_169020339.1">
    <property type="nucleotide sequence ID" value="NZ_JABBMT010000015.1"/>
</dbReference>
<keyword evidence="4" id="KW-1185">Reference proteome</keyword>
<feature type="transmembrane region" description="Helical" evidence="1">
    <location>
        <begin position="448"/>
        <end position="467"/>
    </location>
</feature>
<keyword evidence="1" id="KW-1133">Transmembrane helix</keyword>
<feature type="transmembrane region" description="Helical" evidence="1">
    <location>
        <begin position="479"/>
        <end position="501"/>
    </location>
</feature>
<organism evidence="3 4">
    <name type="scientific">Pseudoalteromonas arctica</name>
    <dbReference type="NCBI Taxonomy" id="394751"/>
    <lineage>
        <taxon>Bacteria</taxon>
        <taxon>Pseudomonadati</taxon>
        <taxon>Pseudomonadota</taxon>
        <taxon>Gammaproteobacteria</taxon>
        <taxon>Alteromonadales</taxon>
        <taxon>Pseudoalteromonadaceae</taxon>
        <taxon>Pseudoalteromonas</taxon>
    </lineage>
</organism>
<feature type="transmembrane region" description="Helical" evidence="1">
    <location>
        <begin position="12"/>
        <end position="32"/>
    </location>
</feature>
<accession>A0A7Y0DTD4</accession>
<feature type="transmembrane region" description="Helical" evidence="1">
    <location>
        <begin position="179"/>
        <end position="198"/>
    </location>
</feature>
<feature type="transmembrane region" description="Helical" evidence="1">
    <location>
        <begin position="407"/>
        <end position="428"/>
    </location>
</feature>
<feature type="transmembrane region" description="Helical" evidence="1">
    <location>
        <begin position="145"/>
        <end position="167"/>
    </location>
</feature>
<dbReference type="InterPro" id="IPR014782">
    <property type="entry name" value="Peptidase_M1_dom"/>
</dbReference>
<feature type="transmembrane region" description="Helical" evidence="1">
    <location>
        <begin position="317"/>
        <end position="339"/>
    </location>
</feature>
<dbReference type="InterPro" id="IPR034015">
    <property type="entry name" value="M1_LTA4H"/>
</dbReference>
<dbReference type="Gene3D" id="1.10.390.10">
    <property type="entry name" value="Neutral Protease Domain 2"/>
    <property type="match status" value="1"/>
</dbReference>
<dbReference type="SUPFAM" id="SSF55486">
    <property type="entry name" value="Metalloproteases ('zincins'), catalytic domain"/>
    <property type="match status" value="1"/>
</dbReference>
<evidence type="ECO:0000259" key="2">
    <source>
        <dbReference type="Pfam" id="PF01433"/>
    </source>
</evidence>
<feature type="transmembrane region" description="Helical" evidence="1">
    <location>
        <begin position="246"/>
        <end position="264"/>
    </location>
</feature>
<dbReference type="InterPro" id="IPR027268">
    <property type="entry name" value="Peptidase_M4/M1_CTD_sf"/>
</dbReference>
<keyword evidence="1" id="KW-0472">Membrane</keyword>
<sequence length="1192" mass="135404">MFLNMLTFELRYFIRQPSFYVTTLIFFLAAFFASSSDNFLLGGSNVNVNSPFSILMLMSGLLQFAIFLVVNFVAGSAIRNDETNMAELIFSKPFKPFMYQLGRFLGAYSVVAIIFASVPLGIYLGSSFGLLVGWLDPELVGANKLHYYLTAYFYIAVPSLFVLAAIFNGVATYFRSMMAVYLTAVAFLIAYSTISVYFDDLAFRWIVSYADPFASGSLLDVTRYWTASDKNSQTLELTGVLLFNRLLWITLAIVIFFASGKLSSRIVIKREKKKLAASNFTKQKEAALIAYSVNHKTSASSIKQQLLLRCVFEFKHVVISAPFLILGLITLAVLMVPLFAPIGWYGTVNWPVTQNMVGIIQNAIGLLITIVIVYYSAELVWRERSSGMGDIVDSFPVHNSVFWVSKLLALVSVIGLLYTFSMILTIVVQLVKGQFNLEFGQYLFRLGYFSFLPFVMLAILAFFLQIVSANKYIGMGLFGLYYLVSIVLSNYGFSHNMFHFAQSSPAPYSDINGYGHYLTGVAWYTLYWSGLSVMLAVVGLALWHRGPSQSLRNRFAQLKYNLGRKGQMAAVLGLVVFIAVGAQIYYNTRVLNDFYTHDQLEDLQVEYEQKFVQYKDDLLPIITDVDLNVEIYPQQRKMLATANVLITNTSDQPIKRFLVSKPGHSPQWNVKIVGGEIAEQLPDYNSAWFEFTQPLMPGEVRQGEISVERSHQGFADSNTDTKLVANGTFIDNWHLFPRFGYNDNYQLTDKHERRKRGLPELQRANKLENTQYYKQSMFGANGGFINFAATITTDESQFAIAPGYLKSETVTDGRRTFRYEMDSPIINFYAILSARLESKKITHNGVNVEVYYHQDHAWNVDRMIESVTDSIDYLSAEFGPYQHKQMRIIEFPGYESFAQSFANTVPYSEKIGFITDNRDSSKIDVPYYVTAHEVAHQWWGHQIIGANVQGAAVLSESLSQYSAIMVLKKKYGEQKLRKFLKYELDKYLQGRSVEAYQEMPLYKVETQAHIYYQKGSVVMMAMHDLFGEERLNRILKEFVSDFKYQNNPYPTTLDLLSYLKRDASAAEQAFIDDQFMYITLYELTMKKAKVSDEADSDGLYTVTLTVEAAKKRADGQGEETDQALDEMIDIALFNDDPENLLAEDFVIYSQKHRLVTGTNTIELKVKEKPLFAGVDPFVKLIDKDSIDNLAKF</sequence>
<dbReference type="GO" id="GO:0008237">
    <property type="term" value="F:metallopeptidase activity"/>
    <property type="evidence" value="ECO:0007669"/>
    <property type="project" value="InterPro"/>
</dbReference>
<evidence type="ECO:0000313" key="3">
    <source>
        <dbReference type="EMBL" id="NMM41327.1"/>
    </source>
</evidence>
<proteinExistence type="predicted"/>
<feature type="transmembrane region" description="Helical" evidence="1">
    <location>
        <begin position="521"/>
        <end position="543"/>
    </location>
</feature>
<dbReference type="GO" id="GO:0008270">
    <property type="term" value="F:zinc ion binding"/>
    <property type="evidence" value="ECO:0007669"/>
    <property type="project" value="InterPro"/>
</dbReference>
<gene>
    <name evidence="3" type="ORF">HHO47_10955</name>
</gene>
<protein>
    <recommendedName>
        <fullName evidence="2">Peptidase M1 membrane alanine aminopeptidase domain-containing protein</fullName>
    </recommendedName>
</protein>
<reference evidence="3" key="1">
    <citation type="submission" date="2020-04" db="EMBL/GenBank/DDBJ databases">
        <title>Genome Sequencing for Pseudoaltermonas arctica.</title>
        <authorList>
            <person name="Elkins N.S."/>
        </authorList>
    </citation>
    <scope>NUCLEOTIDE SEQUENCE [LARGE SCALE GENOMIC DNA]</scope>
    <source>
        <strain evidence="3">NEC-BIFX-2020_0012</strain>
    </source>
</reference>
<feature type="domain" description="Peptidase M1 membrane alanine aminopeptidase" evidence="2">
    <location>
        <begin position="865"/>
        <end position="1061"/>
    </location>
</feature>
<feature type="transmembrane region" description="Helical" evidence="1">
    <location>
        <begin position="105"/>
        <end position="125"/>
    </location>
</feature>
<feature type="transmembrane region" description="Helical" evidence="1">
    <location>
        <begin position="568"/>
        <end position="586"/>
    </location>
</feature>
<dbReference type="PANTHER" id="PTHR45726:SF3">
    <property type="entry name" value="LEUKOTRIENE A-4 HYDROLASE"/>
    <property type="match status" value="1"/>
</dbReference>
<comment type="caution">
    <text evidence="3">The sequence shown here is derived from an EMBL/GenBank/DDBJ whole genome shotgun (WGS) entry which is preliminary data.</text>
</comment>
<feature type="transmembrane region" description="Helical" evidence="1">
    <location>
        <begin position="52"/>
        <end position="74"/>
    </location>
</feature>
<dbReference type="PANTHER" id="PTHR45726">
    <property type="entry name" value="LEUKOTRIENE A-4 HYDROLASE"/>
    <property type="match status" value="1"/>
</dbReference>
<dbReference type="Proteomes" id="UP000570493">
    <property type="component" value="Unassembled WGS sequence"/>
</dbReference>